<gene>
    <name evidence="7" type="ORF">ACFFJH_12835</name>
</gene>
<keyword evidence="1" id="KW-1134">Transmembrane beta strand</keyword>
<feature type="domain" description="Haemolysin activator HlyB C-terminal" evidence="4">
    <location>
        <begin position="212"/>
        <end position="533"/>
    </location>
</feature>
<evidence type="ECO:0000313" key="7">
    <source>
        <dbReference type="EMBL" id="MFC0350702.1"/>
    </source>
</evidence>
<evidence type="ECO:0000313" key="8">
    <source>
        <dbReference type="Proteomes" id="UP001589844"/>
    </source>
</evidence>
<keyword evidence="1" id="KW-0472">Membrane</keyword>
<keyword evidence="3" id="KW-0998">Cell outer membrane</keyword>
<evidence type="ECO:0000259" key="5">
    <source>
        <dbReference type="Pfam" id="PF08479"/>
    </source>
</evidence>
<dbReference type="Pfam" id="PF03865">
    <property type="entry name" value="ShlB"/>
    <property type="match status" value="1"/>
</dbReference>
<dbReference type="PIRSF" id="PIRSF029745">
    <property type="entry name" value="FhaC"/>
    <property type="match status" value="1"/>
</dbReference>
<keyword evidence="2" id="KW-0812">Transmembrane</keyword>
<dbReference type="EMBL" id="JBHLXJ010000014">
    <property type="protein sequence ID" value="MFC0350702.1"/>
    <property type="molecule type" value="Genomic_DNA"/>
</dbReference>
<dbReference type="Pfam" id="PF17287">
    <property type="entry name" value="POTRA_3"/>
    <property type="match status" value="1"/>
</dbReference>
<keyword evidence="8" id="KW-1185">Reference proteome</keyword>
<name>A0ABV6IFU7_9BURK</name>
<dbReference type="InterPro" id="IPR005565">
    <property type="entry name" value="Hemolysn_activator_HlyB_C"/>
</dbReference>
<accession>A0ABV6IFU7</accession>
<dbReference type="InterPro" id="IPR027282">
    <property type="entry name" value="TPS"/>
</dbReference>
<comment type="caution">
    <text evidence="7">The sequence shown here is derived from an EMBL/GenBank/DDBJ whole genome shotgun (WGS) entry which is preliminary data.</text>
</comment>
<organism evidence="7 8">
    <name type="scientific">Undibacterium danionis</name>
    <dbReference type="NCBI Taxonomy" id="1812100"/>
    <lineage>
        <taxon>Bacteria</taxon>
        <taxon>Pseudomonadati</taxon>
        <taxon>Pseudomonadota</taxon>
        <taxon>Betaproteobacteria</taxon>
        <taxon>Burkholderiales</taxon>
        <taxon>Oxalobacteraceae</taxon>
        <taxon>Undibacterium</taxon>
    </lineage>
</organism>
<dbReference type="InterPro" id="IPR051544">
    <property type="entry name" value="TPS_OM_transporter"/>
</dbReference>
<reference evidence="7 8" key="1">
    <citation type="submission" date="2024-09" db="EMBL/GenBank/DDBJ databases">
        <authorList>
            <person name="Sun Q."/>
            <person name="Mori K."/>
        </authorList>
    </citation>
    <scope>NUCLEOTIDE SEQUENCE [LARGE SCALE GENOMIC DNA]</scope>
    <source>
        <strain evidence="7 8">CCM 8677</strain>
    </source>
</reference>
<dbReference type="InterPro" id="IPR035251">
    <property type="entry name" value="ShlB_POTRA"/>
</dbReference>
<evidence type="ECO:0000259" key="4">
    <source>
        <dbReference type="Pfam" id="PF03865"/>
    </source>
</evidence>
<evidence type="ECO:0000256" key="3">
    <source>
        <dbReference type="ARBA" id="ARBA00023237"/>
    </source>
</evidence>
<dbReference type="RefSeq" id="WP_390213214.1">
    <property type="nucleotide sequence ID" value="NZ_JBHLXJ010000014.1"/>
</dbReference>
<protein>
    <submittedName>
        <fullName evidence="7">ShlB/FhaC/HecB family hemolysin secretion/activation protein</fullName>
    </submittedName>
</protein>
<sequence>MQFADVALAQSGQSNGQIVKPEDIAREAIRQQEARIEEQRKKLQVSPDVLKAGTDISQSFTLPTESTCFVLREIQITSDYRSNFNFLQAIADRFLGQCAGVNGLRQIVSVLDSVLLEKAYVTTRVSLPRQNLAEGKLELFLHVGRIADVKMIEAGDATQALNSDWGTWKNAFPISKDQILNVRDLEQGVEQMTRLPSQVINTKIEPGDAANTSVILIERQPIRFNDRVHGGITLDNSGSQTLGRAQSSSYLSLDNPLGFNDMLTVNAGINLQNPNNTHRSQSVFASYSIPWGYHHLNISLSNNQFAQMVQGTTTKFLSSGGSHGLDAKWNTIFWRSASTKVSAFVGISTRRASSFLDDVELLVQRRRTSSAEIGFSTKTLFEQGSFNFEAYFKRGVSWFDAQADFEKSDESTITLRPRIFNFNAAFQKSFLFASSKTPVQYSLNLRGQYTSDNTLSIDQISIGGRSSVRGFDGDSVLLAESGLVLRNDFSTALQTFFCANNSLYFAVDYGRIAGKSARHLQEKSLSGTAIGMRTGWKNLYVDFSVGYPLSAPKIFQTRRINPYLSMTYSM</sequence>
<evidence type="ECO:0000256" key="2">
    <source>
        <dbReference type="ARBA" id="ARBA00022692"/>
    </source>
</evidence>
<dbReference type="Pfam" id="PF08479">
    <property type="entry name" value="POTRA_2"/>
    <property type="match status" value="1"/>
</dbReference>
<dbReference type="Gene3D" id="2.40.160.50">
    <property type="entry name" value="membrane protein fhac: a member of the omp85/tpsb transporter family"/>
    <property type="match status" value="1"/>
</dbReference>
<proteinExistence type="predicted"/>
<evidence type="ECO:0000259" key="6">
    <source>
        <dbReference type="Pfam" id="PF17287"/>
    </source>
</evidence>
<evidence type="ECO:0000256" key="1">
    <source>
        <dbReference type="ARBA" id="ARBA00022452"/>
    </source>
</evidence>
<dbReference type="Gene3D" id="3.10.20.310">
    <property type="entry name" value="membrane protein fhac"/>
    <property type="match status" value="1"/>
</dbReference>
<dbReference type="InterPro" id="IPR013686">
    <property type="entry name" value="Polypept-transport_assoc_ShlB"/>
</dbReference>
<feature type="domain" description="ShlB POTRA" evidence="6">
    <location>
        <begin position="160"/>
        <end position="206"/>
    </location>
</feature>
<dbReference type="Proteomes" id="UP001589844">
    <property type="component" value="Unassembled WGS sequence"/>
</dbReference>
<dbReference type="PANTHER" id="PTHR34597">
    <property type="entry name" value="SLR1661 PROTEIN"/>
    <property type="match status" value="1"/>
</dbReference>
<feature type="domain" description="Polypeptide-transport-associated ShlB-type" evidence="5">
    <location>
        <begin position="85"/>
        <end position="142"/>
    </location>
</feature>
<dbReference type="PANTHER" id="PTHR34597:SF3">
    <property type="entry name" value="OUTER MEMBRANE TRANSPORTER CDIB"/>
    <property type="match status" value="1"/>
</dbReference>